<organism evidence="2 3">
    <name type="scientific">Luteimonas vadosa</name>
    <dbReference type="NCBI Taxonomy" id="1165507"/>
    <lineage>
        <taxon>Bacteria</taxon>
        <taxon>Pseudomonadati</taxon>
        <taxon>Pseudomonadota</taxon>
        <taxon>Gammaproteobacteria</taxon>
        <taxon>Lysobacterales</taxon>
        <taxon>Lysobacteraceae</taxon>
        <taxon>Luteimonas</taxon>
    </lineage>
</organism>
<accession>A0ABP9DUK3</accession>
<evidence type="ECO:0000313" key="3">
    <source>
        <dbReference type="Proteomes" id="UP001501323"/>
    </source>
</evidence>
<dbReference type="Gene3D" id="3.40.50.300">
    <property type="entry name" value="P-loop containing nucleotide triphosphate hydrolases"/>
    <property type="match status" value="1"/>
</dbReference>
<reference evidence="3" key="1">
    <citation type="journal article" date="2019" name="Int. J. Syst. Evol. Microbiol.">
        <title>The Global Catalogue of Microorganisms (GCM) 10K type strain sequencing project: providing services to taxonomists for standard genome sequencing and annotation.</title>
        <authorList>
            <consortium name="The Broad Institute Genomics Platform"/>
            <consortium name="The Broad Institute Genome Sequencing Center for Infectious Disease"/>
            <person name="Wu L."/>
            <person name="Ma J."/>
        </authorList>
    </citation>
    <scope>NUCLEOTIDE SEQUENCE [LARGE SCALE GENOMIC DNA]</scope>
    <source>
        <strain evidence="3">JCM 18392</strain>
    </source>
</reference>
<comment type="caution">
    <text evidence="2">The sequence shown here is derived from an EMBL/GenBank/DDBJ whole genome shotgun (WGS) entry which is preliminary data.</text>
</comment>
<gene>
    <name evidence="2" type="ORF">GCM10023332_10610</name>
</gene>
<dbReference type="Gene3D" id="1.25.40.10">
    <property type="entry name" value="Tetratricopeptide repeat domain"/>
    <property type="match status" value="1"/>
</dbReference>
<name>A0ABP9DUK3_9GAMM</name>
<dbReference type="EMBL" id="BAABJY010000001">
    <property type="protein sequence ID" value="GAA4860470.1"/>
    <property type="molecule type" value="Genomic_DNA"/>
</dbReference>
<dbReference type="InterPro" id="IPR011990">
    <property type="entry name" value="TPR-like_helical_dom_sf"/>
</dbReference>
<dbReference type="Proteomes" id="UP001501323">
    <property type="component" value="Unassembled WGS sequence"/>
</dbReference>
<keyword evidence="3" id="KW-1185">Reference proteome</keyword>
<protein>
    <submittedName>
        <fullName evidence="2">Tetratricopeptide repeat protein</fullName>
    </submittedName>
</protein>
<dbReference type="PANTHER" id="PTHR12788">
    <property type="entry name" value="PROTEIN-TYROSINE SULFOTRANSFERASE 2"/>
    <property type="match status" value="1"/>
</dbReference>
<dbReference type="InterPro" id="IPR027417">
    <property type="entry name" value="P-loop_NTPase"/>
</dbReference>
<proteinExistence type="predicted"/>
<sequence length="537" mass="58391">MTATVDIHGYALPAGLARVWQDAVSSAGIGDFSAAAGCMQRILEAQPDFVPAMVQAAYFLLAQDRYREARRLALDAATNPARSPEAAFEIARLLRLFEEIETVDSVVRHQDWSTCRSARLLVELAAQVAPLGLYDATTHLLDHAERLEPGTPAVATLRGTVSAVRGDKPAAGQWYRRALEASAGTLPQVHWLQSLSSSPDPAAAIREIHAARRQVMPGGEGEAYLDFALHNVCHAAGEFGESWDALQRGCRTKRRLESYDAEAQRAVFDLLHGTGPEKAAGVSAAAAGGRPQDPDPGLVFIVGMHRSGTTLLERMLAGHPDIRDGGETNVFPASLRLAADHYAPGVLDAGIVRRLGRADLGEAGGAFRRYARWRAAGRGWLTEKLPSNFLNVGFILRALPEARILHMRRDPIDTCFSNLRTYFSGAAAYSYDQGELADFYLRYRRLMDHWHDRAPGRILDVDYELLVQAPEPQARRIAAFCGFGYVDGMLQVDRAGGSVATASIGSVRAGILKDRGGAWKPYAAQLQPMLDALSTID</sequence>
<evidence type="ECO:0000313" key="2">
    <source>
        <dbReference type="EMBL" id="GAA4860470.1"/>
    </source>
</evidence>
<dbReference type="RefSeq" id="WP_345294438.1">
    <property type="nucleotide sequence ID" value="NZ_BAABJY010000001.1"/>
</dbReference>
<dbReference type="PANTHER" id="PTHR12788:SF10">
    <property type="entry name" value="PROTEIN-TYROSINE SULFOTRANSFERASE"/>
    <property type="match status" value="1"/>
</dbReference>
<dbReference type="SUPFAM" id="SSF52540">
    <property type="entry name" value="P-loop containing nucleoside triphosphate hydrolases"/>
    <property type="match status" value="1"/>
</dbReference>
<evidence type="ECO:0000256" key="1">
    <source>
        <dbReference type="ARBA" id="ARBA00022679"/>
    </source>
</evidence>
<dbReference type="SUPFAM" id="SSF48452">
    <property type="entry name" value="TPR-like"/>
    <property type="match status" value="1"/>
</dbReference>
<dbReference type="Pfam" id="PF13469">
    <property type="entry name" value="Sulfotransfer_3"/>
    <property type="match status" value="1"/>
</dbReference>
<keyword evidence="1" id="KW-0808">Transferase</keyword>
<dbReference type="InterPro" id="IPR026634">
    <property type="entry name" value="TPST-like"/>
</dbReference>